<dbReference type="Proteomes" id="UP000460157">
    <property type="component" value="Unassembled WGS sequence"/>
</dbReference>
<comment type="similarity">
    <text evidence="1 2">Belongs to the phD/YefM antitoxin family.</text>
</comment>
<protein>
    <recommendedName>
        <fullName evidence="2">Antitoxin</fullName>
    </recommendedName>
</protein>
<evidence type="ECO:0000256" key="3">
    <source>
        <dbReference type="SAM" id="MobiDB-lite"/>
    </source>
</evidence>
<accession>A0A7K1UJE3</accession>
<reference evidence="4 5" key="1">
    <citation type="submission" date="2019-12" db="EMBL/GenBank/DDBJ databases">
        <title>Nesterenkonia muleiensis sp. nov., a novel actinobacterium isolated from sap of Populus euphratica.</title>
        <authorList>
            <person name="Wang R."/>
        </authorList>
    </citation>
    <scope>NUCLEOTIDE SEQUENCE [LARGE SCALE GENOMIC DNA]</scope>
    <source>
        <strain evidence="4 5">F10</strain>
    </source>
</reference>
<proteinExistence type="inferred from homology"/>
<dbReference type="OrthoDB" id="4419580at2"/>
<keyword evidence="5" id="KW-1185">Reference proteome</keyword>
<dbReference type="EMBL" id="WRPM01000051">
    <property type="protein sequence ID" value="MVT26161.1"/>
    <property type="molecule type" value="Genomic_DNA"/>
</dbReference>
<dbReference type="Pfam" id="PF02604">
    <property type="entry name" value="PhdYeFM_antitox"/>
    <property type="match status" value="1"/>
</dbReference>
<dbReference type="NCBIfam" id="TIGR01552">
    <property type="entry name" value="phd_fam"/>
    <property type="match status" value="1"/>
</dbReference>
<feature type="region of interest" description="Disordered" evidence="3">
    <location>
        <begin position="48"/>
        <end position="72"/>
    </location>
</feature>
<dbReference type="RefSeq" id="WP_157322841.1">
    <property type="nucleotide sequence ID" value="NZ_BMFX01000006.1"/>
</dbReference>
<comment type="caution">
    <text evidence="4">The sequence shown here is derived from an EMBL/GenBank/DDBJ whole genome shotgun (WGS) entry which is preliminary data.</text>
</comment>
<dbReference type="SUPFAM" id="SSF143120">
    <property type="entry name" value="YefM-like"/>
    <property type="match status" value="1"/>
</dbReference>
<gene>
    <name evidence="4" type="ORF">GNZ21_07290</name>
</gene>
<dbReference type="InterPro" id="IPR036165">
    <property type="entry name" value="YefM-like_sf"/>
</dbReference>
<evidence type="ECO:0000256" key="2">
    <source>
        <dbReference type="RuleBase" id="RU362080"/>
    </source>
</evidence>
<dbReference type="Gene3D" id="3.40.1620.10">
    <property type="entry name" value="YefM-like domain"/>
    <property type="match status" value="1"/>
</dbReference>
<evidence type="ECO:0000256" key="1">
    <source>
        <dbReference type="ARBA" id="ARBA00009981"/>
    </source>
</evidence>
<evidence type="ECO:0000313" key="4">
    <source>
        <dbReference type="EMBL" id="MVT26161.1"/>
    </source>
</evidence>
<sequence>MKTISVGDLRQNPTRMLDDVESGEVYTLTRHNREVARIVPAESSARVIPPKRTGRPAVSSLPRTRLPKGMTMEGLLDELKGEW</sequence>
<organism evidence="4 5">
    <name type="scientific">Nesterenkonia alkaliphila</name>
    <dbReference type="NCBI Taxonomy" id="1463631"/>
    <lineage>
        <taxon>Bacteria</taxon>
        <taxon>Bacillati</taxon>
        <taxon>Actinomycetota</taxon>
        <taxon>Actinomycetes</taxon>
        <taxon>Micrococcales</taxon>
        <taxon>Micrococcaceae</taxon>
        <taxon>Nesterenkonia</taxon>
    </lineage>
</organism>
<comment type="function">
    <text evidence="2">Antitoxin component of a type II toxin-antitoxin (TA) system.</text>
</comment>
<dbReference type="InterPro" id="IPR006442">
    <property type="entry name" value="Antitoxin_Phd/YefM"/>
</dbReference>
<name>A0A7K1UJE3_9MICC</name>
<dbReference type="AlphaFoldDB" id="A0A7K1UJE3"/>
<evidence type="ECO:0000313" key="5">
    <source>
        <dbReference type="Proteomes" id="UP000460157"/>
    </source>
</evidence>